<dbReference type="Gene3D" id="3.40.50.2300">
    <property type="match status" value="1"/>
</dbReference>
<evidence type="ECO:0000313" key="4">
    <source>
        <dbReference type="Proteomes" id="UP000239494"/>
    </source>
</evidence>
<evidence type="ECO:0000259" key="2">
    <source>
        <dbReference type="PROSITE" id="PS50110"/>
    </source>
</evidence>
<dbReference type="OrthoDB" id="9793549at2"/>
<dbReference type="SUPFAM" id="SSF52172">
    <property type="entry name" value="CheY-like"/>
    <property type="match status" value="1"/>
</dbReference>
<dbReference type="InterPro" id="IPR052893">
    <property type="entry name" value="TCS_response_regulator"/>
</dbReference>
<keyword evidence="4" id="KW-1185">Reference proteome</keyword>
<dbReference type="InterPro" id="IPR011006">
    <property type="entry name" value="CheY-like_superfamily"/>
</dbReference>
<organism evidence="3 4">
    <name type="scientific">Umezawaea tangerina</name>
    <dbReference type="NCBI Taxonomy" id="84725"/>
    <lineage>
        <taxon>Bacteria</taxon>
        <taxon>Bacillati</taxon>
        <taxon>Actinomycetota</taxon>
        <taxon>Actinomycetes</taxon>
        <taxon>Pseudonocardiales</taxon>
        <taxon>Pseudonocardiaceae</taxon>
        <taxon>Umezawaea</taxon>
    </lineage>
</organism>
<dbReference type="CDD" id="cd17557">
    <property type="entry name" value="REC_Rcp-like"/>
    <property type="match status" value="1"/>
</dbReference>
<evidence type="ECO:0000256" key="1">
    <source>
        <dbReference type="PROSITE-ProRule" id="PRU00169"/>
    </source>
</evidence>
<dbReference type="AlphaFoldDB" id="A0A2T0SWT3"/>
<accession>A0A2T0SWT3</accession>
<name>A0A2T0SWT3_9PSEU</name>
<reference evidence="3 4" key="1">
    <citation type="submission" date="2018-03" db="EMBL/GenBank/DDBJ databases">
        <title>Genomic Encyclopedia of Archaeal and Bacterial Type Strains, Phase II (KMG-II): from individual species to whole genera.</title>
        <authorList>
            <person name="Goeker M."/>
        </authorList>
    </citation>
    <scope>NUCLEOTIDE SEQUENCE [LARGE SCALE GENOMIC DNA]</scope>
    <source>
        <strain evidence="3 4">DSM 44720</strain>
    </source>
</reference>
<dbReference type="PANTHER" id="PTHR44520:SF2">
    <property type="entry name" value="RESPONSE REGULATOR RCP1"/>
    <property type="match status" value="1"/>
</dbReference>
<sequence>MTAGSSPLPGLDRAVTVPAASAIDVLLVEDDAGDALITVEAFERHKVVNRLHVVRDGVDALAFLRREGDHADAPRPDLVLLDLNLPRMGGHDLLAVLKADEDLRRIPVVVLTTSGADEDVLRSYQLHANAYVTKPVDFDAFVTAIRQIDDFFITVVARPS</sequence>
<dbReference type="InterPro" id="IPR001789">
    <property type="entry name" value="Sig_transdc_resp-reg_receiver"/>
</dbReference>
<dbReference type="SMART" id="SM00448">
    <property type="entry name" value="REC"/>
    <property type="match status" value="1"/>
</dbReference>
<dbReference type="EMBL" id="PVTF01000009">
    <property type="protein sequence ID" value="PRY37878.1"/>
    <property type="molecule type" value="Genomic_DNA"/>
</dbReference>
<feature type="modified residue" description="4-aspartylphosphate" evidence="1">
    <location>
        <position position="82"/>
    </location>
</feature>
<dbReference type="Proteomes" id="UP000239494">
    <property type="component" value="Unassembled WGS sequence"/>
</dbReference>
<dbReference type="GO" id="GO:0000160">
    <property type="term" value="P:phosphorelay signal transduction system"/>
    <property type="evidence" value="ECO:0007669"/>
    <property type="project" value="InterPro"/>
</dbReference>
<feature type="domain" description="Response regulatory" evidence="2">
    <location>
        <begin position="24"/>
        <end position="149"/>
    </location>
</feature>
<comment type="caution">
    <text evidence="3">The sequence shown here is derived from an EMBL/GenBank/DDBJ whole genome shotgun (WGS) entry which is preliminary data.</text>
</comment>
<dbReference type="PROSITE" id="PS50110">
    <property type="entry name" value="RESPONSE_REGULATORY"/>
    <property type="match status" value="1"/>
</dbReference>
<dbReference type="Pfam" id="PF00072">
    <property type="entry name" value="Response_reg"/>
    <property type="match status" value="1"/>
</dbReference>
<protein>
    <submittedName>
        <fullName evidence="3">Two-component system response regulator</fullName>
    </submittedName>
</protein>
<gene>
    <name evidence="3" type="ORF">CLV43_10998</name>
</gene>
<evidence type="ECO:0000313" key="3">
    <source>
        <dbReference type="EMBL" id="PRY37878.1"/>
    </source>
</evidence>
<dbReference type="PANTHER" id="PTHR44520">
    <property type="entry name" value="RESPONSE REGULATOR RCP1-RELATED"/>
    <property type="match status" value="1"/>
</dbReference>
<keyword evidence="1" id="KW-0597">Phosphoprotein</keyword>
<proteinExistence type="predicted"/>